<proteinExistence type="predicted"/>
<gene>
    <name evidence="1" type="ORF">DPMN_131858</name>
</gene>
<accession>A0A9D4FUS9</accession>
<name>A0A9D4FUS9_DREPO</name>
<dbReference type="Proteomes" id="UP000828390">
    <property type="component" value="Unassembled WGS sequence"/>
</dbReference>
<keyword evidence="2" id="KW-1185">Reference proteome</keyword>
<reference evidence="1" key="2">
    <citation type="submission" date="2020-11" db="EMBL/GenBank/DDBJ databases">
        <authorList>
            <person name="McCartney M.A."/>
            <person name="Auch B."/>
            <person name="Kono T."/>
            <person name="Mallez S."/>
            <person name="Becker A."/>
            <person name="Gohl D.M."/>
            <person name="Silverstein K.A.T."/>
            <person name="Koren S."/>
            <person name="Bechman K.B."/>
            <person name="Herman A."/>
            <person name="Abrahante J.E."/>
            <person name="Garbe J."/>
        </authorList>
    </citation>
    <scope>NUCLEOTIDE SEQUENCE</scope>
    <source>
        <strain evidence="1">Duluth1</strain>
        <tissue evidence="1">Whole animal</tissue>
    </source>
</reference>
<evidence type="ECO:0000313" key="1">
    <source>
        <dbReference type="EMBL" id="KAH3803593.1"/>
    </source>
</evidence>
<dbReference type="EMBL" id="JAIWYP010000006">
    <property type="protein sequence ID" value="KAH3803593.1"/>
    <property type="molecule type" value="Genomic_DNA"/>
</dbReference>
<reference evidence="1" key="1">
    <citation type="journal article" date="2019" name="bioRxiv">
        <title>The Genome of the Zebra Mussel, Dreissena polymorpha: A Resource for Invasive Species Research.</title>
        <authorList>
            <person name="McCartney M.A."/>
            <person name="Auch B."/>
            <person name="Kono T."/>
            <person name="Mallez S."/>
            <person name="Zhang Y."/>
            <person name="Obille A."/>
            <person name="Becker A."/>
            <person name="Abrahante J.E."/>
            <person name="Garbe J."/>
            <person name="Badalamenti J.P."/>
            <person name="Herman A."/>
            <person name="Mangelson H."/>
            <person name="Liachko I."/>
            <person name="Sullivan S."/>
            <person name="Sone E.D."/>
            <person name="Koren S."/>
            <person name="Silverstein K.A.T."/>
            <person name="Beckman K.B."/>
            <person name="Gohl D.M."/>
        </authorList>
    </citation>
    <scope>NUCLEOTIDE SEQUENCE</scope>
    <source>
        <strain evidence="1">Duluth1</strain>
        <tissue evidence="1">Whole animal</tissue>
    </source>
</reference>
<protein>
    <submittedName>
        <fullName evidence="1">Uncharacterized protein</fullName>
    </submittedName>
</protein>
<sequence length="90" mass="9992">MPPSQSRIRIATVVAYPWSPGCMSWLMPLTIQLNKRAYSVLAKASLQSTARSTVRSFLICSPDHHTTCDMTMTCRCRAQMSLIIGNKGCL</sequence>
<dbReference type="AlphaFoldDB" id="A0A9D4FUS9"/>
<comment type="caution">
    <text evidence="1">The sequence shown here is derived from an EMBL/GenBank/DDBJ whole genome shotgun (WGS) entry which is preliminary data.</text>
</comment>
<organism evidence="1 2">
    <name type="scientific">Dreissena polymorpha</name>
    <name type="common">Zebra mussel</name>
    <name type="synonym">Mytilus polymorpha</name>
    <dbReference type="NCBI Taxonomy" id="45954"/>
    <lineage>
        <taxon>Eukaryota</taxon>
        <taxon>Metazoa</taxon>
        <taxon>Spiralia</taxon>
        <taxon>Lophotrochozoa</taxon>
        <taxon>Mollusca</taxon>
        <taxon>Bivalvia</taxon>
        <taxon>Autobranchia</taxon>
        <taxon>Heteroconchia</taxon>
        <taxon>Euheterodonta</taxon>
        <taxon>Imparidentia</taxon>
        <taxon>Neoheterodontei</taxon>
        <taxon>Myida</taxon>
        <taxon>Dreissenoidea</taxon>
        <taxon>Dreissenidae</taxon>
        <taxon>Dreissena</taxon>
    </lineage>
</organism>
<evidence type="ECO:0000313" key="2">
    <source>
        <dbReference type="Proteomes" id="UP000828390"/>
    </source>
</evidence>